<sequence length="126" mass="12810">MKARSTARYAAGLASGNFQLAIVSFSPRVGLAADVTRQWAITGGQGSGWPVTDATTSYGVQLSEPAFGPAADKGSGDFVRVVLDPIQAVALTARAHSALVRQGALTGLVVRIDGSIPLDVVSLSGA</sequence>
<accession>A0A6J6IRW9</accession>
<gene>
    <name evidence="1" type="ORF">UFOPK1939_01010</name>
</gene>
<proteinExistence type="predicted"/>
<organism evidence="1">
    <name type="scientific">freshwater metagenome</name>
    <dbReference type="NCBI Taxonomy" id="449393"/>
    <lineage>
        <taxon>unclassified sequences</taxon>
        <taxon>metagenomes</taxon>
        <taxon>ecological metagenomes</taxon>
    </lineage>
</organism>
<name>A0A6J6IRW9_9ZZZZ</name>
<protein>
    <submittedName>
        <fullName evidence="1">Unannotated protein</fullName>
    </submittedName>
</protein>
<reference evidence="1" key="1">
    <citation type="submission" date="2020-05" db="EMBL/GenBank/DDBJ databases">
        <authorList>
            <person name="Chiriac C."/>
            <person name="Salcher M."/>
            <person name="Ghai R."/>
            <person name="Kavagutti S V."/>
        </authorList>
    </citation>
    <scope>NUCLEOTIDE SEQUENCE</scope>
</reference>
<evidence type="ECO:0000313" key="1">
    <source>
        <dbReference type="EMBL" id="CAB4627236.1"/>
    </source>
</evidence>
<dbReference type="EMBL" id="CAEZVF010000175">
    <property type="protein sequence ID" value="CAB4627236.1"/>
    <property type="molecule type" value="Genomic_DNA"/>
</dbReference>
<dbReference type="AlphaFoldDB" id="A0A6J6IRW9"/>